<dbReference type="Gene3D" id="3.20.20.210">
    <property type="match status" value="1"/>
</dbReference>
<protein>
    <submittedName>
        <fullName evidence="2">Uroporphyrinogen decarboxylase</fullName>
    </submittedName>
</protein>
<dbReference type="GO" id="GO:0006779">
    <property type="term" value="P:porphyrin-containing compound biosynthetic process"/>
    <property type="evidence" value="ECO:0007669"/>
    <property type="project" value="InterPro"/>
</dbReference>
<proteinExistence type="predicted"/>
<dbReference type="AlphaFoldDB" id="A0A7C3I3D6"/>
<name>A0A7C3I3D6_9SPIR</name>
<dbReference type="PANTHER" id="PTHR47099:SF1">
    <property type="entry name" value="METHYLCOBAMIDE:COM METHYLTRANSFERASE MTBA"/>
    <property type="match status" value="1"/>
</dbReference>
<organism evidence="2">
    <name type="scientific">Gracilinema caldarium</name>
    <dbReference type="NCBI Taxonomy" id="215591"/>
    <lineage>
        <taxon>Bacteria</taxon>
        <taxon>Pseudomonadati</taxon>
        <taxon>Spirochaetota</taxon>
        <taxon>Spirochaetia</taxon>
        <taxon>Spirochaetales</taxon>
        <taxon>Breznakiellaceae</taxon>
        <taxon>Gracilinema</taxon>
    </lineage>
</organism>
<dbReference type="PANTHER" id="PTHR47099">
    <property type="entry name" value="METHYLCOBAMIDE:COM METHYLTRANSFERASE MTBA"/>
    <property type="match status" value="1"/>
</dbReference>
<gene>
    <name evidence="2" type="ORF">ENS59_05740</name>
</gene>
<dbReference type="InterPro" id="IPR052024">
    <property type="entry name" value="Methanogen_methyltrans"/>
</dbReference>
<feature type="domain" description="Uroporphyrinogen decarboxylase (URO-D)" evidence="1">
    <location>
        <begin position="4"/>
        <end position="259"/>
    </location>
</feature>
<dbReference type="InterPro" id="IPR038071">
    <property type="entry name" value="UROD/MetE-like_sf"/>
</dbReference>
<dbReference type="EMBL" id="DSVL01000178">
    <property type="protein sequence ID" value="HFH28998.1"/>
    <property type="molecule type" value="Genomic_DNA"/>
</dbReference>
<dbReference type="GO" id="GO:0004853">
    <property type="term" value="F:uroporphyrinogen decarboxylase activity"/>
    <property type="evidence" value="ECO:0007669"/>
    <property type="project" value="InterPro"/>
</dbReference>
<dbReference type="InterPro" id="IPR000257">
    <property type="entry name" value="Uroporphyrinogen_deCOase"/>
</dbReference>
<reference evidence="2" key="1">
    <citation type="journal article" date="2020" name="mSystems">
        <title>Genome- and Community-Level Interaction Insights into Carbon Utilization and Element Cycling Functions of Hydrothermarchaeota in Hydrothermal Sediment.</title>
        <authorList>
            <person name="Zhou Z."/>
            <person name="Liu Y."/>
            <person name="Xu W."/>
            <person name="Pan J."/>
            <person name="Luo Z.H."/>
            <person name="Li M."/>
        </authorList>
    </citation>
    <scope>NUCLEOTIDE SEQUENCE [LARGE SCALE GENOMIC DNA]</scope>
    <source>
        <strain evidence="2">SpSt-503</strain>
    </source>
</reference>
<sequence>MAPYGVLLNFPENGPPYLKKPAFRSIRDFSIKKAPAIDDSPELSYLIRATEKLAALQKGSRPVAAPILAPVDIPILLIGIDAWLEVLLFKPEDAKTVSEIALEHFINLAKAYAKAGAAFLVTPVMFANTALVNPEISREILIPLLKEGFSHLDIPIVFHYGGNRLADTIDLYRDLPNLLGFVLDERDSFDEARKRIGPDFILMGNLNGPYMPFRSTSDIIETTKKLLENRKTDRKFVFATSGADIPFDTEPDTLAALRDVFVSPSGVSENA</sequence>
<evidence type="ECO:0000259" key="1">
    <source>
        <dbReference type="Pfam" id="PF01208"/>
    </source>
</evidence>
<dbReference type="Pfam" id="PF01208">
    <property type="entry name" value="URO-D"/>
    <property type="match status" value="1"/>
</dbReference>
<evidence type="ECO:0000313" key="2">
    <source>
        <dbReference type="EMBL" id="HFH28998.1"/>
    </source>
</evidence>
<dbReference type="SUPFAM" id="SSF51726">
    <property type="entry name" value="UROD/MetE-like"/>
    <property type="match status" value="1"/>
</dbReference>
<comment type="caution">
    <text evidence="2">The sequence shown here is derived from an EMBL/GenBank/DDBJ whole genome shotgun (WGS) entry which is preliminary data.</text>
</comment>
<accession>A0A7C3I3D6</accession>